<dbReference type="RefSeq" id="WP_133594388.1">
    <property type="nucleotide sequence ID" value="NZ_SNVV01000022.1"/>
</dbReference>
<dbReference type="PANTHER" id="PTHR10434:SF66">
    <property type="entry name" value="PHOSPHOLIPID_GLYCEROL ACYLTRANSFERASE DOMAIN-CONTAINING PROTEIN"/>
    <property type="match status" value="1"/>
</dbReference>
<keyword evidence="3 6" id="KW-0012">Acyltransferase</keyword>
<keyword evidence="4" id="KW-0812">Transmembrane</keyword>
<dbReference type="GO" id="GO:0003841">
    <property type="term" value="F:1-acylglycerol-3-phosphate O-acyltransferase activity"/>
    <property type="evidence" value="ECO:0007669"/>
    <property type="project" value="TreeGrafter"/>
</dbReference>
<comment type="pathway">
    <text evidence="1">Lipid metabolism.</text>
</comment>
<name>A0A4R6DRH2_9RHOO</name>
<evidence type="ECO:0000259" key="5">
    <source>
        <dbReference type="SMART" id="SM00563"/>
    </source>
</evidence>
<dbReference type="CDD" id="cd07989">
    <property type="entry name" value="LPLAT_AGPAT-like"/>
    <property type="match status" value="1"/>
</dbReference>
<accession>A0A4R6DRH2</accession>
<dbReference type="Proteomes" id="UP000295129">
    <property type="component" value="Unassembled WGS sequence"/>
</dbReference>
<organism evidence="6 7">
    <name type="scientific">Azoarcus indigens</name>
    <dbReference type="NCBI Taxonomy" id="29545"/>
    <lineage>
        <taxon>Bacteria</taxon>
        <taxon>Pseudomonadati</taxon>
        <taxon>Pseudomonadota</taxon>
        <taxon>Betaproteobacteria</taxon>
        <taxon>Rhodocyclales</taxon>
        <taxon>Zoogloeaceae</taxon>
        <taxon>Azoarcus</taxon>
    </lineage>
</organism>
<dbReference type="AlphaFoldDB" id="A0A4R6DRH2"/>
<reference evidence="6 7" key="1">
    <citation type="submission" date="2019-03" db="EMBL/GenBank/DDBJ databases">
        <title>Genomic Encyclopedia of Type Strains, Phase IV (KMG-IV): sequencing the most valuable type-strain genomes for metagenomic binning, comparative biology and taxonomic classification.</title>
        <authorList>
            <person name="Goeker M."/>
        </authorList>
    </citation>
    <scope>NUCLEOTIDE SEQUENCE [LARGE SCALE GENOMIC DNA]</scope>
    <source>
        <strain evidence="6 7">DSM 12121</strain>
    </source>
</reference>
<keyword evidence="4" id="KW-0472">Membrane</keyword>
<dbReference type="InterPro" id="IPR002123">
    <property type="entry name" value="Plipid/glycerol_acylTrfase"/>
</dbReference>
<evidence type="ECO:0000313" key="7">
    <source>
        <dbReference type="Proteomes" id="UP000295129"/>
    </source>
</evidence>
<comment type="caution">
    <text evidence="6">The sequence shown here is derived from an EMBL/GenBank/DDBJ whole genome shotgun (WGS) entry which is preliminary data.</text>
</comment>
<sequence length="255" mass="27780">MKRALPGWYASFCLYAGLGALGLLCLAWLPFAIVLHPLLPARLGRRLGRGVITAAFRFYLFILTALGACRFEFEGVDELRDAGPLILAPNHPCLLDAVMVISRLPDVACVMKAALMKNLFLGAGARLARYIPNGKPLGMVMAACEDLAAGSQLLIFPEGTRTVVAPLNPLLPSVALISRRARVPVQTLIIETDSAYLAKGWPLFRRPPMPIRYRVRAGRRFPPATETAGFVAELDAYFRAELAEAELVPPVFQPG</sequence>
<dbReference type="Pfam" id="PF01553">
    <property type="entry name" value="Acyltransferase"/>
    <property type="match status" value="1"/>
</dbReference>
<dbReference type="EMBL" id="SNVV01000022">
    <property type="protein sequence ID" value="TDN47089.1"/>
    <property type="molecule type" value="Genomic_DNA"/>
</dbReference>
<feature type="transmembrane region" description="Helical" evidence="4">
    <location>
        <begin position="12"/>
        <end position="39"/>
    </location>
</feature>
<evidence type="ECO:0000256" key="3">
    <source>
        <dbReference type="ARBA" id="ARBA00023315"/>
    </source>
</evidence>
<proteinExistence type="predicted"/>
<dbReference type="GO" id="GO:0006654">
    <property type="term" value="P:phosphatidic acid biosynthetic process"/>
    <property type="evidence" value="ECO:0007669"/>
    <property type="project" value="TreeGrafter"/>
</dbReference>
<gene>
    <name evidence="6" type="ORF">C7389_12246</name>
</gene>
<keyword evidence="2 6" id="KW-0808">Transferase</keyword>
<protein>
    <submittedName>
        <fullName evidence="6">1-acyl-sn-glycerol-3-phosphate acyltransferase</fullName>
    </submittedName>
</protein>
<evidence type="ECO:0000313" key="6">
    <source>
        <dbReference type="EMBL" id="TDN47089.1"/>
    </source>
</evidence>
<evidence type="ECO:0000256" key="4">
    <source>
        <dbReference type="SAM" id="Phobius"/>
    </source>
</evidence>
<keyword evidence="4" id="KW-1133">Transmembrane helix</keyword>
<evidence type="ECO:0000256" key="1">
    <source>
        <dbReference type="ARBA" id="ARBA00005189"/>
    </source>
</evidence>
<dbReference type="OrthoDB" id="9812274at2"/>
<dbReference type="SMART" id="SM00563">
    <property type="entry name" value="PlsC"/>
    <property type="match status" value="1"/>
</dbReference>
<dbReference type="SUPFAM" id="SSF69593">
    <property type="entry name" value="Glycerol-3-phosphate (1)-acyltransferase"/>
    <property type="match status" value="1"/>
</dbReference>
<evidence type="ECO:0000256" key="2">
    <source>
        <dbReference type="ARBA" id="ARBA00022679"/>
    </source>
</evidence>
<keyword evidence="7" id="KW-1185">Reference proteome</keyword>
<feature type="domain" description="Phospholipid/glycerol acyltransferase" evidence="5">
    <location>
        <begin position="85"/>
        <end position="193"/>
    </location>
</feature>
<dbReference type="PANTHER" id="PTHR10434">
    <property type="entry name" value="1-ACYL-SN-GLYCEROL-3-PHOSPHATE ACYLTRANSFERASE"/>
    <property type="match status" value="1"/>
</dbReference>